<gene>
    <name evidence="1" type="ORF">RPERSI_LOCUS17387</name>
</gene>
<dbReference type="EMBL" id="CAJVQC010044492">
    <property type="protein sequence ID" value="CAG8779650.1"/>
    <property type="molecule type" value="Genomic_DNA"/>
</dbReference>
<proteinExistence type="predicted"/>
<evidence type="ECO:0000313" key="2">
    <source>
        <dbReference type="Proteomes" id="UP000789920"/>
    </source>
</evidence>
<accession>A0ACA9R789</accession>
<organism evidence="1 2">
    <name type="scientific">Racocetra persica</name>
    <dbReference type="NCBI Taxonomy" id="160502"/>
    <lineage>
        <taxon>Eukaryota</taxon>
        <taxon>Fungi</taxon>
        <taxon>Fungi incertae sedis</taxon>
        <taxon>Mucoromycota</taxon>
        <taxon>Glomeromycotina</taxon>
        <taxon>Glomeromycetes</taxon>
        <taxon>Diversisporales</taxon>
        <taxon>Gigasporaceae</taxon>
        <taxon>Racocetra</taxon>
    </lineage>
</organism>
<feature type="non-terminal residue" evidence="1">
    <location>
        <position position="330"/>
    </location>
</feature>
<protein>
    <submittedName>
        <fullName evidence="1">29654_t:CDS:1</fullName>
    </submittedName>
</protein>
<dbReference type="Proteomes" id="UP000789920">
    <property type="component" value="Unassembled WGS sequence"/>
</dbReference>
<feature type="non-terminal residue" evidence="1">
    <location>
        <position position="1"/>
    </location>
</feature>
<keyword evidence="2" id="KW-1185">Reference proteome</keyword>
<evidence type="ECO:0000313" key="1">
    <source>
        <dbReference type="EMBL" id="CAG8779650.1"/>
    </source>
</evidence>
<comment type="caution">
    <text evidence="1">The sequence shown here is derived from an EMBL/GenBank/DDBJ whole genome shotgun (WGS) entry which is preliminary data.</text>
</comment>
<sequence length="330" mass="37969">EIEELKDHLLYYLSHQMRKAYLNTQFNANLLKLDKEGAILVVDYKMKILPKSARETKQEFFGKKGWTLHTVLVYTHPSDSGQLQVTVYDHWSADMCQDTWFIASSLHAVISHAINHYVKLGFDLSQETDIENAIQGISGTRVAYLEPNKTKDHSIPETEWHIPLPHISNKLEIELEKRKINHKGFKRNELVNILQEKMTQEILVNTDNLDKWIDTTNLHNMNKLNSSSSIFLLPAGWALKESQKFSIKGKGKRISKNVVPLLEAFFLAGDADKSDRYTAEDMLNELHSIVCKGTLEDEEIPKLTTIANWISGYAKKYWQNLAKQSIEMTK</sequence>
<reference evidence="1" key="1">
    <citation type="submission" date="2021-06" db="EMBL/GenBank/DDBJ databases">
        <authorList>
            <person name="Kallberg Y."/>
            <person name="Tangrot J."/>
            <person name="Rosling A."/>
        </authorList>
    </citation>
    <scope>NUCLEOTIDE SEQUENCE</scope>
    <source>
        <strain evidence="1">MA461A</strain>
    </source>
</reference>
<name>A0ACA9R789_9GLOM</name>